<sequence>MKHVEAAGTFSTQAAVRSYESGPDGLMKPETVLHWLQEIAEAHASALGFGYDFVMSRGLAWVEVRLDMTIGRRPAWKEVVELRTCTAQASPLQARRNLEIRDAEGNGIIAASCLWAVIDIRRRRPVPLNKYISPFPETPCSEMVAPVRMDIEGLQPEIREWTAEQRDMDFNRHINNAAYLVWALESLPEAWQEEHALTGIHLHFRKESHAGEQMKSLLFRQGNLTCHHIMQGDELRAEAVLEWG</sequence>
<dbReference type="Gene3D" id="3.10.129.10">
    <property type="entry name" value="Hotdog Thioesterase"/>
    <property type="match status" value="1"/>
</dbReference>
<dbReference type="InterPro" id="IPR002864">
    <property type="entry name" value="Acyl-ACP_thioesterase_NHD"/>
</dbReference>
<dbReference type="InterPro" id="IPR045023">
    <property type="entry name" value="FATA/B"/>
</dbReference>
<organism evidence="10 11">
    <name type="scientific">Akkermansia biwaensis</name>
    <dbReference type="NCBI Taxonomy" id="2946555"/>
    <lineage>
        <taxon>Bacteria</taxon>
        <taxon>Pseudomonadati</taxon>
        <taxon>Verrucomicrobiota</taxon>
        <taxon>Verrucomicrobiia</taxon>
        <taxon>Verrucomicrobiales</taxon>
        <taxon>Akkermansiaceae</taxon>
        <taxon>Akkermansia</taxon>
    </lineage>
</organism>
<evidence type="ECO:0000256" key="3">
    <source>
        <dbReference type="ARBA" id="ARBA00022801"/>
    </source>
</evidence>
<dbReference type="RefSeq" id="WP_215434022.1">
    <property type="nucleotide sequence ID" value="NZ_AP025943.1"/>
</dbReference>
<dbReference type="CDD" id="cd00586">
    <property type="entry name" value="4HBT"/>
    <property type="match status" value="1"/>
</dbReference>
<name>A0ABM7ZIF2_9BACT</name>
<dbReference type="EMBL" id="AP025943">
    <property type="protein sequence ID" value="BDL44543.1"/>
    <property type="molecule type" value="Genomic_DNA"/>
</dbReference>
<keyword evidence="6" id="KW-0443">Lipid metabolism</keyword>
<dbReference type="PANTHER" id="PTHR31727">
    <property type="entry name" value="OLEOYL-ACYL CARRIER PROTEIN THIOESTERASE 1, CHLOROPLASTIC"/>
    <property type="match status" value="1"/>
</dbReference>
<evidence type="ECO:0000256" key="4">
    <source>
        <dbReference type="ARBA" id="ARBA00022832"/>
    </source>
</evidence>
<feature type="domain" description="Acyl-ACP thioesterase N-terminal hotdog" evidence="8">
    <location>
        <begin position="9"/>
        <end position="129"/>
    </location>
</feature>
<evidence type="ECO:0000256" key="7">
    <source>
        <dbReference type="ARBA" id="ARBA00023160"/>
    </source>
</evidence>
<keyword evidence="11" id="KW-1185">Reference proteome</keyword>
<feature type="domain" description="Acyl-ACP thioesterase-like C-terminal" evidence="9">
    <location>
        <begin position="157"/>
        <end position="234"/>
    </location>
</feature>
<accession>A0ABM7ZIF2</accession>
<reference evidence="10" key="1">
    <citation type="submission" date="2022-06" db="EMBL/GenBank/DDBJ databases">
        <title>Akkermansia biwalacus sp. nov., an anaerobic mucin-degrading bacterium isolated from human intestine.</title>
        <authorList>
            <person name="Kobayashi Y."/>
            <person name="Inoue S."/>
            <person name="Kawahara T."/>
            <person name="Kohda N."/>
        </authorList>
    </citation>
    <scope>NUCLEOTIDE SEQUENCE</scope>
    <source>
        <strain evidence="10">WON2089</strain>
    </source>
</reference>
<dbReference type="PANTHER" id="PTHR31727:SF6">
    <property type="entry name" value="OLEOYL-ACYL CARRIER PROTEIN THIOESTERASE 1, CHLOROPLASTIC"/>
    <property type="match status" value="1"/>
</dbReference>
<keyword evidence="2" id="KW-0444">Lipid biosynthesis</keyword>
<evidence type="ECO:0000256" key="1">
    <source>
        <dbReference type="ARBA" id="ARBA00006500"/>
    </source>
</evidence>
<gene>
    <name evidence="10" type="ORF">Abiwalacus_21170</name>
</gene>
<evidence type="ECO:0000259" key="9">
    <source>
        <dbReference type="Pfam" id="PF20791"/>
    </source>
</evidence>
<protein>
    <submittedName>
        <fullName evidence="10">Acyl-ACP thioesterase</fullName>
    </submittedName>
</protein>
<proteinExistence type="inferred from homology"/>
<dbReference type="SUPFAM" id="SSF54637">
    <property type="entry name" value="Thioesterase/thiol ester dehydrase-isomerase"/>
    <property type="match status" value="2"/>
</dbReference>
<dbReference type="Proteomes" id="UP001062263">
    <property type="component" value="Chromosome"/>
</dbReference>
<evidence type="ECO:0000313" key="11">
    <source>
        <dbReference type="Proteomes" id="UP001062263"/>
    </source>
</evidence>
<dbReference type="Pfam" id="PF20791">
    <property type="entry name" value="Acyl-ACP_TE_C"/>
    <property type="match status" value="1"/>
</dbReference>
<dbReference type="InterPro" id="IPR029069">
    <property type="entry name" value="HotDog_dom_sf"/>
</dbReference>
<evidence type="ECO:0000259" key="8">
    <source>
        <dbReference type="Pfam" id="PF01643"/>
    </source>
</evidence>
<evidence type="ECO:0000313" key="10">
    <source>
        <dbReference type="EMBL" id="BDL44543.1"/>
    </source>
</evidence>
<dbReference type="Pfam" id="PF01643">
    <property type="entry name" value="Acyl-ACP_TE"/>
    <property type="match status" value="1"/>
</dbReference>
<evidence type="ECO:0000256" key="5">
    <source>
        <dbReference type="ARBA" id="ARBA00022946"/>
    </source>
</evidence>
<keyword evidence="3" id="KW-0378">Hydrolase</keyword>
<comment type="similarity">
    <text evidence="1">Belongs to the acyl-ACP thioesterase family.</text>
</comment>
<keyword evidence="5" id="KW-0809">Transit peptide</keyword>
<keyword evidence="7" id="KW-0275">Fatty acid biosynthesis</keyword>
<keyword evidence="4" id="KW-0276">Fatty acid metabolism</keyword>
<evidence type="ECO:0000256" key="6">
    <source>
        <dbReference type="ARBA" id="ARBA00023098"/>
    </source>
</evidence>
<evidence type="ECO:0000256" key="2">
    <source>
        <dbReference type="ARBA" id="ARBA00022516"/>
    </source>
</evidence>
<dbReference type="InterPro" id="IPR049427">
    <property type="entry name" value="Acyl-ACP_TE_C"/>
</dbReference>